<protein>
    <recommendedName>
        <fullName evidence="6">Glycolate oxidase iron-sulfur subunit</fullName>
        <ecNumber evidence="6">1.1.99.14</ecNumber>
    </recommendedName>
</protein>
<comment type="caution">
    <text evidence="8">The sequence shown here is derived from an EMBL/GenBank/DDBJ whole genome shotgun (WGS) entry which is preliminary data.</text>
</comment>
<dbReference type="PROSITE" id="PS00198">
    <property type="entry name" value="4FE4S_FER_1"/>
    <property type="match status" value="1"/>
</dbReference>
<evidence type="ECO:0000256" key="5">
    <source>
        <dbReference type="ARBA" id="ARBA00023014"/>
    </source>
</evidence>
<evidence type="ECO:0000256" key="4">
    <source>
        <dbReference type="ARBA" id="ARBA00023004"/>
    </source>
</evidence>
<sequence>MESQVLEGMTELSLSAAGLRAPLAPPSQSAAPSCVRCGACMAVCPLYRVTGREAAVARGKLTLWELFQAGRLDSPEALREVLEFCLLCGACTEKCAVGLAVPELVKKARAEIIRRAGSPFRPTWLLARAAWQAPHLIPLPAPFAPVLNRLKNWLGEESSLAYRLFPDFSLALRRFPNLSRAPFRRQAPSYVPGRGRLKAAFFSGCGIEALFPQAGLAFLRICERLGIEVLIPPDQGCCGLLAESAGEEELSLDQARSLVHTFGGLRVDFVVAACASCSYRLKRLGQVLAGKPEAAAAAPLAARVLDASEFLVRVAQYQPAATPRPALVTYHDPCHLRRSQGIAEEPRELLKSATGGALREPANYDCCGQGGVFGLVSPRISQELGRQRLATYQATGAEVLVTSCSGCLVQLARLAQDIKVLHLLELVA</sequence>
<keyword evidence="1 6" id="KW-0004">4Fe-4S</keyword>
<organism evidence="8">
    <name type="scientific">Desulfobacca acetoxidans</name>
    <dbReference type="NCBI Taxonomy" id="60893"/>
    <lineage>
        <taxon>Bacteria</taxon>
        <taxon>Pseudomonadati</taxon>
        <taxon>Thermodesulfobacteriota</taxon>
        <taxon>Desulfobaccia</taxon>
        <taxon>Desulfobaccales</taxon>
        <taxon>Desulfobaccaceae</taxon>
        <taxon>Desulfobacca</taxon>
    </lineage>
</organism>
<accession>A0A7C3Z1P2</accession>
<evidence type="ECO:0000256" key="3">
    <source>
        <dbReference type="ARBA" id="ARBA00022737"/>
    </source>
</evidence>
<dbReference type="AlphaFoldDB" id="A0A7C3Z1P2"/>
<dbReference type="PROSITE" id="PS51379">
    <property type="entry name" value="4FE4S_FER_2"/>
    <property type="match status" value="1"/>
</dbReference>
<dbReference type="Pfam" id="PF13183">
    <property type="entry name" value="Fer4_8"/>
    <property type="match status" value="1"/>
</dbReference>
<dbReference type="InterPro" id="IPR012257">
    <property type="entry name" value="Glc_ox_4Fe-4S"/>
</dbReference>
<keyword evidence="3" id="KW-0677">Repeat</keyword>
<proteinExistence type="predicted"/>
<dbReference type="GO" id="GO:0051539">
    <property type="term" value="F:4 iron, 4 sulfur cluster binding"/>
    <property type="evidence" value="ECO:0007669"/>
    <property type="project" value="UniProtKB-UniRule"/>
</dbReference>
<reference evidence="8" key="1">
    <citation type="journal article" date="2020" name="mSystems">
        <title>Genome- and Community-Level Interaction Insights into Carbon Utilization and Element Cycling Functions of Hydrothermarchaeota in Hydrothermal Sediment.</title>
        <authorList>
            <person name="Zhou Z."/>
            <person name="Liu Y."/>
            <person name="Xu W."/>
            <person name="Pan J."/>
            <person name="Luo Z.H."/>
            <person name="Li M."/>
        </authorList>
    </citation>
    <scope>NUCLEOTIDE SEQUENCE [LARGE SCALE GENOMIC DNA]</scope>
    <source>
        <strain evidence="8">SpSt-897</strain>
    </source>
</reference>
<dbReference type="Gene3D" id="1.10.1060.10">
    <property type="entry name" value="Alpha-helical ferredoxin"/>
    <property type="match status" value="1"/>
</dbReference>
<keyword evidence="6" id="KW-0813">Transport</keyword>
<dbReference type="InterPro" id="IPR009051">
    <property type="entry name" value="Helical_ferredxn"/>
</dbReference>
<dbReference type="InterPro" id="IPR017900">
    <property type="entry name" value="4Fe4S_Fe_S_CS"/>
</dbReference>
<evidence type="ECO:0000256" key="6">
    <source>
        <dbReference type="PIRNR" id="PIRNR000139"/>
    </source>
</evidence>
<comment type="function">
    <text evidence="6">Component of a complex that catalyzes the oxidation of glycolate to glyoxylate.</text>
</comment>
<keyword evidence="5 6" id="KW-0411">Iron-sulfur</keyword>
<evidence type="ECO:0000313" key="8">
    <source>
        <dbReference type="EMBL" id="HGF33248.1"/>
    </source>
</evidence>
<dbReference type="PANTHER" id="PTHR32479:SF20">
    <property type="entry name" value="GLYCOLATE OXIDASE IRON-SULFUR SUBUNIT"/>
    <property type="match status" value="1"/>
</dbReference>
<dbReference type="Pfam" id="PF02754">
    <property type="entry name" value="CCG"/>
    <property type="match status" value="2"/>
</dbReference>
<keyword evidence="4 6" id="KW-0408">Iron</keyword>
<evidence type="ECO:0000256" key="2">
    <source>
        <dbReference type="ARBA" id="ARBA00022723"/>
    </source>
</evidence>
<dbReference type="PIRSF" id="PIRSF000139">
    <property type="entry name" value="Glc_ox_4Fe-4S"/>
    <property type="match status" value="1"/>
</dbReference>
<dbReference type="InterPro" id="IPR017896">
    <property type="entry name" value="4Fe4S_Fe-S-bd"/>
</dbReference>
<name>A0A7C3Z1P2_9BACT</name>
<dbReference type="InterPro" id="IPR004017">
    <property type="entry name" value="Cys_rich_dom"/>
</dbReference>
<comment type="cofactor">
    <cofactor evidence="6">
        <name>[4Fe-4S] cluster</name>
        <dbReference type="ChEBI" id="CHEBI:49883"/>
    </cofactor>
    <text evidence="6">Binds 2 [4Fe-4S] clusters.</text>
</comment>
<evidence type="ECO:0000259" key="7">
    <source>
        <dbReference type="PROSITE" id="PS51379"/>
    </source>
</evidence>
<comment type="catalytic activity">
    <reaction evidence="6">
        <text>(R)-lactate + A = pyruvate + AH2</text>
        <dbReference type="Rhea" id="RHEA:15089"/>
        <dbReference type="ChEBI" id="CHEBI:13193"/>
        <dbReference type="ChEBI" id="CHEBI:15361"/>
        <dbReference type="ChEBI" id="CHEBI:16004"/>
        <dbReference type="ChEBI" id="CHEBI:17499"/>
    </reaction>
</comment>
<feature type="domain" description="4Fe-4S ferredoxin-type" evidence="7">
    <location>
        <begin position="24"/>
        <end position="54"/>
    </location>
</feature>
<dbReference type="PANTHER" id="PTHR32479">
    <property type="entry name" value="GLYCOLATE OXIDASE IRON-SULFUR SUBUNIT"/>
    <property type="match status" value="1"/>
</dbReference>
<dbReference type="EMBL" id="DTMF01000065">
    <property type="protein sequence ID" value="HGF33248.1"/>
    <property type="molecule type" value="Genomic_DNA"/>
</dbReference>
<keyword evidence="6" id="KW-0249">Electron transport</keyword>
<keyword evidence="2 6" id="KW-0479">Metal-binding</keyword>
<dbReference type="EC" id="1.1.99.14" evidence="6"/>
<dbReference type="GO" id="GO:0019154">
    <property type="term" value="F:glycolate dehydrogenase activity"/>
    <property type="evidence" value="ECO:0007669"/>
    <property type="project" value="UniProtKB-EC"/>
</dbReference>
<gene>
    <name evidence="8" type="ORF">ENW96_02520</name>
</gene>
<dbReference type="SUPFAM" id="SSF54862">
    <property type="entry name" value="4Fe-4S ferredoxins"/>
    <property type="match status" value="1"/>
</dbReference>
<evidence type="ECO:0000256" key="1">
    <source>
        <dbReference type="ARBA" id="ARBA00022485"/>
    </source>
</evidence>
<comment type="catalytic activity">
    <reaction evidence="6">
        <text>glycolate + A = glyoxylate + AH2</text>
        <dbReference type="Rhea" id="RHEA:21264"/>
        <dbReference type="ChEBI" id="CHEBI:13193"/>
        <dbReference type="ChEBI" id="CHEBI:17499"/>
        <dbReference type="ChEBI" id="CHEBI:29805"/>
        <dbReference type="ChEBI" id="CHEBI:36655"/>
        <dbReference type="EC" id="1.1.99.14"/>
    </reaction>
</comment>
<dbReference type="GO" id="GO:0046872">
    <property type="term" value="F:metal ion binding"/>
    <property type="evidence" value="ECO:0007669"/>
    <property type="project" value="UniProtKB-UniRule"/>
</dbReference>